<name>R7YRE7_CONA1</name>
<reference evidence="3" key="1">
    <citation type="submission" date="2012-06" db="EMBL/GenBank/DDBJ databases">
        <title>The genome sequence of Coniosporium apollinis CBS 100218.</title>
        <authorList>
            <consortium name="The Broad Institute Genome Sequencing Platform"/>
            <person name="Cuomo C."/>
            <person name="Gorbushina A."/>
            <person name="Noack S."/>
            <person name="Walker B."/>
            <person name="Young S.K."/>
            <person name="Zeng Q."/>
            <person name="Gargeya S."/>
            <person name="Fitzgerald M."/>
            <person name="Haas B."/>
            <person name="Abouelleil A."/>
            <person name="Alvarado L."/>
            <person name="Arachchi H.M."/>
            <person name="Berlin A.M."/>
            <person name="Chapman S.B."/>
            <person name="Goldberg J."/>
            <person name="Griggs A."/>
            <person name="Gujja S."/>
            <person name="Hansen M."/>
            <person name="Howarth C."/>
            <person name="Imamovic A."/>
            <person name="Larimer J."/>
            <person name="McCowan C."/>
            <person name="Montmayeur A."/>
            <person name="Murphy C."/>
            <person name="Neiman D."/>
            <person name="Pearson M."/>
            <person name="Priest M."/>
            <person name="Roberts A."/>
            <person name="Saif S."/>
            <person name="Shea T."/>
            <person name="Sisk P."/>
            <person name="Sykes S."/>
            <person name="Wortman J."/>
            <person name="Nusbaum C."/>
            <person name="Birren B."/>
        </authorList>
    </citation>
    <scope>NUCLEOTIDE SEQUENCE [LARGE SCALE GENOMIC DNA]</scope>
    <source>
        <strain evidence="3">CBS 100218</strain>
    </source>
</reference>
<organism evidence="2 3">
    <name type="scientific">Coniosporium apollinis (strain CBS 100218)</name>
    <name type="common">Rock-inhabiting black yeast</name>
    <dbReference type="NCBI Taxonomy" id="1168221"/>
    <lineage>
        <taxon>Eukaryota</taxon>
        <taxon>Fungi</taxon>
        <taxon>Dikarya</taxon>
        <taxon>Ascomycota</taxon>
        <taxon>Pezizomycotina</taxon>
        <taxon>Dothideomycetes</taxon>
        <taxon>Dothideomycetes incertae sedis</taxon>
        <taxon>Coniosporium</taxon>
    </lineage>
</organism>
<feature type="domain" description="BTB" evidence="1">
    <location>
        <begin position="12"/>
        <end position="75"/>
    </location>
</feature>
<dbReference type="PROSITE" id="PS50097">
    <property type="entry name" value="BTB"/>
    <property type="match status" value="1"/>
</dbReference>
<dbReference type="SMART" id="SM00225">
    <property type="entry name" value="BTB"/>
    <property type="match status" value="1"/>
</dbReference>
<dbReference type="Pfam" id="PF00651">
    <property type="entry name" value="BTB"/>
    <property type="match status" value="1"/>
</dbReference>
<evidence type="ECO:0000313" key="3">
    <source>
        <dbReference type="Proteomes" id="UP000016924"/>
    </source>
</evidence>
<sequence>MPSPFENDPEFSDLVLRYQGKKFYVHKFILSFECTWFTYDLNGDYKQEIELEDKNPEGIHRMLMWLYSGTTYPVDFSSTAEDIRVWIATWVTAVRYDLGDLIQALESPLEESKPSEAEDLLRFAKMVYSATDDQYPRRFIAGICKSMLPELISCDGTGQSFKALLNEFDDLWMDLAKADQHEWTTDASA</sequence>
<dbReference type="InterPro" id="IPR000210">
    <property type="entry name" value="BTB/POZ_dom"/>
</dbReference>
<dbReference type="InterPro" id="IPR011333">
    <property type="entry name" value="SKP1/BTB/POZ_sf"/>
</dbReference>
<keyword evidence="3" id="KW-1185">Reference proteome</keyword>
<dbReference type="OrthoDB" id="6359816at2759"/>
<accession>R7YRE7</accession>
<proteinExistence type="predicted"/>
<protein>
    <recommendedName>
        <fullName evidence="1">BTB domain-containing protein</fullName>
    </recommendedName>
</protein>
<dbReference type="AlphaFoldDB" id="R7YRE7"/>
<dbReference type="HOGENOM" id="CLU_1434368_0_0_1"/>
<dbReference type="GeneID" id="19900757"/>
<dbReference type="SUPFAM" id="SSF54695">
    <property type="entry name" value="POZ domain"/>
    <property type="match status" value="1"/>
</dbReference>
<evidence type="ECO:0000259" key="1">
    <source>
        <dbReference type="PROSITE" id="PS50097"/>
    </source>
</evidence>
<evidence type="ECO:0000313" key="2">
    <source>
        <dbReference type="EMBL" id="EON64216.1"/>
    </source>
</evidence>
<dbReference type="Gene3D" id="3.30.710.10">
    <property type="entry name" value="Potassium Channel Kv1.1, Chain A"/>
    <property type="match status" value="1"/>
</dbReference>
<gene>
    <name evidence="2" type="ORF">W97_03446</name>
</gene>
<dbReference type="EMBL" id="JH767567">
    <property type="protein sequence ID" value="EON64216.1"/>
    <property type="molecule type" value="Genomic_DNA"/>
</dbReference>
<dbReference type="RefSeq" id="XP_007779533.1">
    <property type="nucleotide sequence ID" value="XM_007781343.1"/>
</dbReference>
<dbReference type="CDD" id="cd18186">
    <property type="entry name" value="BTB_POZ_ZBTB_KLHL-like"/>
    <property type="match status" value="1"/>
</dbReference>
<dbReference type="Proteomes" id="UP000016924">
    <property type="component" value="Unassembled WGS sequence"/>
</dbReference>